<dbReference type="EMBL" id="JAEAOA010001427">
    <property type="protein sequence ID" value="KAK3582234.1"/>
    <property type="molecule type" value="Genomic_DNA"/>
</dbReference>
<dbReference type="HAMAP" id="MF_02019">
    <property type="entry name" value="MurF"/>
    <property type="match status" value="1"/>
</dbReference>
<dbReference type="InterPro" id="IPR036615">
    <property type="entry name" value="Mur_ligase_C_dom_sf"/>
</dbReference>
<gene>
    <name evidence="13" type="ORF">CHS0354_023773</name>
</gene>
<dbReference type="PANTHER" id="PTHR43024:SF1">
    <property type="entry name" value="UDP-N-ACETYLMURAMOYL-TRIPEPTIDE--D-ALANYL-D-ALANINE LIGASE"/>
    <property type="match status" value="1"/>
</dbReference>
<keyword evidence="7" id="KW-0573">Peptidoglycan synthesis</keyword>
<feature type="domain" description="Mur ligase C-terminal" evidence="11">
    <location>
        <begin position="318"/>
        <end position="438"/>
    </location>
</feature>
<organism evidence="13 14">
    <name type="scientific">Potamilus streckersoni</name>
    <dbReference type="NCBI Taxonomy" id="2493646"/>
    <lineage>
        <taxon>Eukaryota</taxon>
        <taxon>Metazoa</taxon>
        <taxon>Spiralia</taxon>
        <taxon>Lophotrochozoa</taxon>
        <taxon>Mollusca</taxon>
        <taxon>Bivalvia</taxon>
        <taxon>Autobranchia</taxon>
        <taxon>Heteroconchia</taxon>
        <taxon>Palaeoheterodonta</taxon>
        <taxon>Unionida</taxon>
        <taxon>Unionoidea</taxon>
        <taxon>Unionidae</taxon>
        <taxon>Ambleminae</taxon>
        <taxon>Lampsilini</taxon>
        <taxon>Potamilus</taxon>
    </lineage>
</organism>
<dbReference type="PANTHER" id="PTHR43024">
    <property type="entry name" value="UDP-N-ACETYLMURAMOYL-TRIPEPTIDE--D-ALANYL-D-ALANINE LIGASE"/>
    <property type="match status" value="1"/>
</dbReference>
<dbReference type="InterPro" id="IPR035911">
    <property type="entry name" value="MurE/MurF_N"/>
</dbReference>
<dbReference type="GO" id="GO:0008360">
    <property type="term" value="P:regulation of cell shape"/>
    <property type="evidence" value="ECO:0007669"/>
    <property type="project" value="UniProtKB-KW"/>
</dbReference>
<dbReference type="InterPro" id="IPR051046">
    <property type="entry name" value="MurCDEF_CellWall_CoF430Synth"/>
</dbReference>
<evidence type="ECO:0000259" key="11">
    <source>
        <dbReference type="Pfam" id="PF02875"/>
    </source>
</evidence>
<feature type="domain" description="Mur ligase central" evidence="12">
    <location>
        <begin position="96"/>
        <end position="285"/>
    </location>
</feature>
<dbReference type="Gene3D" id="3.40.1190.10">
    <property type="entry name" value="Mur-like, catalytic domain"/>
    <property type="match status" value="1"/>
</dbReference>
<evidence type="ECO:0000313" key="13">
    <source>
        <dbReference type="EMBL" id="KAK3582234.1"/>
    </source>
</evidence>
<dbReference type="SUPFAM" id="SSF53244">
    <property type="entry name" value="MurD-like peptide ligases, peptide-binding domain"/>
    <property type="match status" value="1"/>
</dbReference>
<dbReference type="Pfam" id="PF08245">
    <property type="entry name" value="Mur_ligase_M"/>
    <property type="match status" value="1"/>
</dbReference>
<sequence length="465" mass="51684">MIEAGIASRVCIDSRKVVAGCIFVAVRGEKHDGHIFLNDVVVRQASIAIVDKVWHKKCGVAFLDKIIMLAVNDTVAALQHLSMIYREKFSIPVVAIGGNSGKTTTKEILHHLLSSKYDTLATEGNLNNHIGVPLTLLRLSKKTQIAVIEMGMNHKGEMAFLCDLVKPTCGLITNIGTAHAEFFSNEQDIAESEGELFDYLIKTNGALFINIDDENVVKQSIGATKETIKTYSMSSTADVQMTDIACDLLNGNTRCRIRTCSEIEPFVFNLIGKHNAQNVLAAVTVGTGFDISLNEMMLRLSTFKMKEELKRSITKQMGDVFIINDSYNANPESMNAVLDTIVKETEASHKGRKIAVLGDMLELGSRAEMEHYRLGKKLEAGKWDIVLAIGTFAPLLCKEKKIAYSRAFENTKEERNKLIDELTRLVQCGDIILFKGSRGMLMEELLNAFESRCKELRHKEKNYVG</sequence>
<evidence type="ECO:0000256" key="9">
    <source>
        <dbReference type="ARBA" id="ARBA00023316"/>
    </source>
</evidence>
<comment type="caution">
    <text evidence="13">The sequence shown here is derived from an EMBL/GenBank/DDBJ whole genome shotgun (WGS) entry which is preliminary data.</text>
</comment>
<accession>A0AAE0RZ24</accession>
<dbReference type="SUPFAM" id="SSF63418">
    <property type="entry name" value="MurE/MurF N-terminal domain"/>
    <property type="match status" value="1"/>
</dbReference>
<dbReference type="NCBIfam" id="TIGR01143">
    <property type="entry name" value="murF"/>
    <property type="match status" value="1"/>
</dbReference>
<evidence type="ECO:0000256" key="2">
    <source>
        <dbReference type="ARBA" id="ARBA00022598"/>
    </source>
</evidence>
<evidence type="ECO:0000256" key="7">
    <source>
        <dbReference type="ARBA" id="ARBA00022984"/>
    </source>
</evidence>
<keyword evidence="14" id="KW-1185">Reference proteome</keyword>
<keyword evidence="6" id="KW-0133">Cell shape</keyword>
<dbReference type="Gene3D" id="3.40.1390.10">
    <property type="entry name" value="MurE/MurF, N-terminal domain"/>
    <property type="match status" value="1"/>
</dbReference>
<keyword evidence="8" id="KW-0131">Cell cycle</keyword>
<keyword evidence="1" id="KW-0963">Cytoplasm</keyword>
<dbReference type="Proteomes" id="UP001195483">
    <property type="component" value="Unassembled WGS sequence"/>
</dbReference>
<evidence type="ECO:0000256" key="5">
    <source>
        <dbReference type="ARBA" id="ARBA00022840"/>
    </source>
</evidence>
<dbReference type="Pfam" id="PF02875">
    <property type="entry name" value="Mur_ligase_C"/>
    <property type="match status" value="1"/>
</dbReference>
<evidence type="ECO:0000256" key="6">
    <source>
        <dbReference type="ARBA" id="ARBA00022960"/>
    </source>
</evidence>
<evidence type="ECO:0000256" key="8">
    <source>
        <dbReference type="ARBA" id="ARBA00023306"/>
    </source>
</evidence>
<dbReference type="InterPro" id="IPR005863">
    <property type="entry name" value="UDP-N-AcMur_synth"/>
</dbReference>
<proteinExistence type="inferred from homology"/>
<name>A0AAE0RZ24_9BIVA</name>
<dbReference type="InterPro" id="IPR013221">
    <property type="entry name" value="Mur_ligase_cen"/>
</dbReference>
<dbReference type="InterPro" id="IPR036565">
    <property type="entry name" value="Mur-like_cat_sf"/>
</dbReference>
<keyword evidence="9" id="KW-0961">Cell wall biogenesis/degradation</keyword>
<evidence type="ECO:0000313" key="14">
    <source>
        <dbReference type="Proteomes" id="UP001195483"/>
    </source>
</evidence>
<evidence type="ECO:0000256" key="1">
    <source>
        <dbReference type="ARBA" id="ARBA00022490"/>
    </source>
</evidence>
<dbReference type="Gene3D" id="3.90.190.20">
    <property type="entry name" value="Mur ligase, C-terminal domain"/>
    <property type="match status" value="1"/>
</dbReference>
<dbReference type="GO" id="GO:0071555">
    <property type="term" value="P:cell wall organization"/>
    <property type="evidence" value="ECO:0007669"/>
    <property type="project" value="UniProtKB-KW"/>
</dbReference>
<reference evidence="13" key="3">
    <citation type="submission" date="2023-05" db="EMBL/GenBank/DDBJ databases">
        <authorList>
            <person name="Smith C.H."/>
        </authorList>
    </citation>
    <scope>NUCLEOTIDE SEQUENCE</scope>
    <source>
        <strain evidence="13">CHS0354</strain>
        <tissue evidence="13">Mantle</tissue>
    </source>
</reference>
<protein>
    <recommendedName>
        <fullName evidence="10">UDP-MurNAc-pentapeptide synthetase</fullName>
    </recommendedName>
</protein>
<keyword evidence="4" id="KW-0547">Nucleotide-binding</keyword>
<reference evidence="13" key="2">
    <citation type="journal article" date="2021" name="Genome Biol. Evol.">
        <title>Developing a high-quality reference genome for a parasitic bivalve with doubly uniparental inheritance (Bivalvia: Unionida).</title>
        <authorList>
            <person name="Smith C.H."/>
        </authorList>
    </citation>
    <scope>NUCLEOTIDE SEQUENCE</scope>
    <source>
        <strain evidence="13">CHS0354</strain>
        <tissue evidence="13">Mantle</tissue>
    </source>
</reference>
<dbReference type="AlphaFoldDB" id="A0AAE0RZ24"/>
<dbReference type="SUPFAM" id="SSF53623">
    <property type="entry name" value="MurD-like peptide ligases, catalytic domain"/>
    <property type="match status" value="1"/>
</dbReference>
<dbReference type="GO" id="GO:0005524">
    <property type="term" value="F:ATP binding"/>
    <property type="evidence" value="ECO:0007669"/>
    <property type="project" value="UniProtKB-KW"/>
</dbReference>
<keyword evidence="3" id="KW-0132">Cell division</keyword>
<evidence type="ECO:0000256" key="3">
    <source>
        <dbReference type="ARBA" id="ARBA00022618"/>
    </source>
</evidence>
<dbReference type="InterPro" id="IPR004101">
    <property type="entry name" value="Mur_ligase_C"/>
</dbReference>
<keyword evidence="5" id="KW-0067">ATP-binding</keyword>
<evidence type="ECO:0000259" key="12">
    <source>
        <dbReference type="Pfam" id="PF08245"/>
    </source>
</evidence>
<dbReference type="GO" id="GO:0051301">
    <property type="term" value="P:cell division"/>
    <property type="evidence" value="ECO:0007669"/>
    <property type="project" value="UniProtKB-KW"/>
</dbReference>
<keyword evidence="2" id="KW-0436">Ligase</keyword>
<dbReference type="GO" id="GO:0047480">
    <property type="term" value="F:UDP-N-acetylmuramoyl-tripeptide-D-alanyl-D-alanine ligase activity"/>
    <property type="evidence" value="ECO:0007669"/>
    <property type="project" value="InterPro"/>
</dbReference>
<evidence type="ECO:0000256" key="4">
    <source>
        <dbReference type="ARBA" id="ARBA00022741"/>
    </source>
</evidence>
<evidence type="ECO:0000256" key="10">
    <source>
        <dbReference type="ARBA" id="ARBA00031461"/>
    </source>
</evidence>
<reference evidence="13" key="1">
    <citation type="journal article" date="2021" name="Genome Biol. Evol.">
        <title>A High-Quality Reference Genome for a Parasitic Bivalve with Doubly Uniparental Inheritance (Bivalvia: Unionida).</title>
        <authorList>
            <person name="Smith C.H."/>
        </authorList>
    </citation>
    <scope>NUCLEOTIDE SEQUENCE</scope>
    <source>
        <strain evidence="13">CHS0354</strain>
    </source>
</reference>